<evidence type="ECO:0000313" key="2">
    <source>
        <dbReference type="EMBL" id="KAG5639909.1"/>
    </source>
</evidence>
<gene>
    <name evidence="2" type="ORF">DXG03_002494</name>
</gene>
<reference evidence="2" key="1">
    <citation type="submission" date="2020-07" db="EMBL/GenBank/DDBJ databases">
        <authorList>
            <person name="Nieuwenhuis M."/>
            <person name="Van De Peppel L.J.J."/>
        </authorList>
    </citation>
    <scope>NUCLEOTIDE SEQUENCE</scope>
    <source>
        <strain evidence="2">AP01</strain>
        <tissue evidence="2">Mycelium</tissue>
    </source>
</reference>
<comment type="caution">
    <text evidence="2">The sequence shown here is derived from an EMBL/GenBank/DDBJ whole genome shotgun (WGS) entry which is preliminary data.</text>
</comment>
<evidence type="ECO:0000313" key="3">
    <source>
        <dbReference type="Proteomes" id="UP000775547"/>
    </source>
</evidence>
<dbReference type="InterPro" id="IPR040976">
    <property type="entry name" value="Pkinase_fungal"/>
</dbReference>
<dbReference type="SUPFAM" id="SSF56112">
    <property type="entry name" value="Protein kinase-like (PK-like)"/>
    <property type="match status" value="1"/>
</dbReference>
<dbReference type="Proteomes" id="UP000775547">
    <property type="component" value="Unassembled WGS sequence"/>
</dbReference>
<feature type="domain" description="Fungal-type protein kinase" evidence="1">
    <location>
        <begin position="12"/>
        <end position="105"/>
    </location>
</feature>
<reference evidence="2" key="2">
    <citation type="submission" date="2021-10" db="EMBL/GenBank/DDBJ databases">
        <title>Phylogenomics reveals ancestral predisposition of the termite-cultivated fungus Termitomyces towards a domesticated lifestyle.</title>
        <authorList>
            <person name="Auxier B."/>
            <person name="Grum-Grzhimaylo A."/>
            <person name="Cardenas M.E."/>
            <person name="Lodge J.D."/>
            <person name="Laessoe T."/>
            <person name="Pedersen O."/>
            <person name="Smith M.E."/>
            <person name="Kuyper T.W."/>
            <person name="Franco-Molano E.A."/>
            <person name="Baroni T.J."/>
            <person name="Aanen D.K."/>
        </authorList>
    </citation>
    <scope>NUCLEOTIDE SEQUENCE</scope>
    <source>
        <strain evidence="2">AP01</strain>
        <tissue evidence="2">Mycelium</tissue>
    </source>
</reference>
<accession>A0A9P7FX06</accession>
<dbReference type="AlphaFoldDB" id="A0A9P7FX06"/>
<protein>
    <recommendedName>
        <fullName evidence="1">Fungal-type protein kinase domain-containing protein</fullName>
    </recommendedName>
</protein>
<dbReference type="InterPro" id="IPR011009">
    <property type="entry name" value="Kinase-like_dom_sf"/>
</dbReference>
<dbReference type="EMBL" id="JABCKV010001708">
    <property type="protein sequence ID" value="KAG5639909.1"/>
    <property type="molecule type" value="Genomic_DNA"/>
</dbReference>
<dbReference type="OrthoDB" id="5569250at2759"/>
<keyword evidence="3" id="KW-1185">Reference proteome</keyword>
<name>A0A9P7FX06_9AGAR</name>
<sequence length="235" mass="26708">MIPLTALTGSHFIKAWLGVVKGHAMLWSHGMQHGDPSLSNIAYDPIAGQGALLDFDLSIPKRPHPRLAGTMPFMAVDLLDIDYWTGIKERLYHHELEALIWILPFVFLRYQDGRETPEEITDGWMSEDYNLVCVKKNDFWSAQGLVKVITAMKTKLDYAKEWPLASNLLYMAQETHTQAVGSGSITVRRGGPVISTLQELWTEFLDMMNQVAEQIKGLEYLKPLIEELEEVDSYK</sequence>
<dbReference type="Pfam" id="PF17667">
    <property type="entry name" value="Pkinase_fungal"/>
    <property type="match status" value="1"/>
</dbReference>
<evidence type="ECO:0000259" key="1">
    <source>
        <dbReference type="Pfam" id="PF17667"/>
    </source>
</evidence>
<organism evidence="2 3">
    <name type="scientific">Asterophora parasitica</name>
    <dbReference type="NCBI Taxonomy" id="117018"/>
    <lineage>
        <taxon>Eukaryota</taxon>
        <taxon>Fungi</taxon>
        <taxon>Dikarya</taxon>
        <taxon>Basidiomycota</taxon>
        <taxon>Agaricomycotina</taxon>
        <taxon>Agaricomycetes</taxon>
        <taxon>Agaricomycetidae</taxon>
        <taxon>Agaricales</taxon>
        <taxon>Tricholomatineae</taxon>
        <taxon>Lyophyllaceae</taxon>
        <taxon>Asterophora</taxon>
    </lineage>
</organism>
<proteinExistence type="predicted"/>